<dbReference type="GO" id="GO:0000976">
    <property type="term" value="F:transcription cis-regulatory region binding"/>
    <property type="evidence" value="ECO:0007669"/>
    <property type="project" value="InterPro"/>
</dbReference>
<dbReference type="InterPro" id="IPR004827">
    <property type="entry name" value="bZIP"/>
</dbReference>
<feature type="region of interest" description="Disordered" evidence="4">
    <location>
        <begin position="1"/>
        <end position="49"/>
    </location>
</feature>
<feature type="compositionally biased region" description="Polar residues" evidence="4">
    <location>
        <begin position="239"/>
        <end position="254"/>
    </location>
</feature>
<proteinExistence type="predicted"/>
<dbReference type="PROSITE" id="PS50217">
    <property type="entry name" value="BZIP"/>
    <property type="match status" value="1"/>
</dbReference>
<dbReference type="Gene3D" id="1.20.5.170">
    <property type="match status" value="1"/>
</dbReference>
<evidence type="ECO:0000313" key="6">
    <source>
        <dbReference type="EMBL" id="KAF7721816.1"/>
    </source>
</evidence>
<dbReference type="Pfam" id="PF00170">
    <property type="entry name" value="bZIP_1"/>
    <property type="match status" value="1"/>
</dbReference>
<dbReference type="SUPFAM" id="SSF57959">
    <property type="entry name" value="Leucine zipper domain"/>
    <property type="match status" value="1"/>
</dbReference>
<dbReference type="GO" id="GO:0090575">
    <property type="term" value="C:RNA polymerase II transcription regulator complex"/>
    <property type="evidence" value="ECO:0007669"/>
    <property type="project" value="TreeGrafter"/>
</dbReference>
<sequence>MPQQRQPSHQHTSAQGCPLPSLGQPVTHSPFTDLYRKDSRHTASSATLRSRPLSHRMRYVVFDVVDEPVKVHRRPGRIPNPAAMDARKEQNRVAQRAFRERKRRDFCKLQETIKALREEGDRLTKELQNLKAEHEILKTEKWYFRGTAISLHFLCLQKKIFIPVHMPYFALEQLRDIATTAPEAIQPYINACIKNNMSLDPTMQIYDPNALVELCSTIFKKDSPKESTSNGKMKPSIPEPQNVNEKATISCNSTEAREKKDEKQDHQQEKEQRQKAERRQEAEQEAEKERGREHKQETERQKEHEPEQREKEQLGKQNMSMSMSMTKPKLPTMGWIQCARMLIRTRAIFIGESFPKYVTQQTFLGSRVPHDIRISSIPTVARNRPIMYRDMIDVDQYMEELINKYTYLGGDPLYLSAWHIK</sequence>
<dbReference type="GO" id="GO:0001228">
    <property type="term" value="F:DNA-binding transcription activator activity, RNA polymerase II-specific"/>
    <property type="evidence" value="ECO:0007669"/>
    <property type="project" value="TreeGrafter"/>
</dbReference>
<keyword evidence="7" id="KW-1185">Reference proteome</keyword>
<dbReference type="Proteomes" id="UP000605846">
    <property type="component" value="Unassembled WGS sequence"/>
</dbReference>
<reference evidence="6" key="1">
    <citation type="submission" date="2020-01" db="EMBL/GenBank/DDBJ databases">
        <title>Genome Sequencing of Three Apophysomyces-Like Fungal Strains Confirms a Novel Fungal Genus in the Mucoromycota with divergent Burkholderia-like Endosymbiotic Bacteria.</title>
        <authorList>
            <person name="Stajich J.E."/>
            <person name="Macias A.M."/>
            <person name="Carter-House D."/>
            <person name="Lovett B."/>
            <person name="Kasson L.R."/>
            <person name="Berry K."/>
            <person name="Grigoriev I."/>
            <person name="Chang Y."/>
            <person name="Spatafora J."/>
            <person name="Kasson M.T."/>
        </authorList>
    </citation>
    <scope>NUCLEOTIDE SEQUENCE</scope>
    <source>
        <strain evidence="6">NRRL A-21654</strain>
    </source>
</reference>
<dbReference type="SMART" id="SM00338">
    <property type="entry name" value="BRLZ"/>
    <property type="match status" value="1"/>
</dbReference>
<keyword evidence="2" id="KW-0539">Nucleus</keyword>
<evidence type="ECO:0000313" key="7">
    <source>
        <dbReference type="Proteomes" id="UP000605846"/>
    </source>
</evidence>
<feature type="compositionally biased region" description="Polar residues" evidence="4">
    <location>
        <begin position="1"/>
        <end position="15"/>
    </location>
</feature>
<dbReference type="PANTHER" id="PTHR40621">
    <property type="entry name" value="TRANSCRIPTION FACTOR KAPC-RELATED"/>
    <property type="match status" value="1"/>
</dbReference>
<dbReference type="AlphaFoldDB" id="A0A8H7ELY6"/>
<keyword evidence="3" id="KW-0175">Coiled coil</keyword>
<dbReference type="PROSITE" id="PS00036">
    <property type="entry name" value="BZIP_BASIC"/>
    <property type="match status" value="1"/>
</dbReference>
<dbReference type="InterPro" id="IPR046347">
    <property type="entry name" value="bZIP_sf"/>
</dbReference>
<feature type="region of interest" description="Disordered" evidence="4">
    <location>
        <begin position="222"/>
        <end position="322"/>
    </location>
</feature>
<dbReference type="OrthoDB" id="2245989at2759"/>
<name>A0A8H7ELY6_9FUNG</name>
<dbReference type="PANTHER" id="PTHR40621:SF6">
    <property type="entry name" value="AP-1-LIKE TRANSCRIPTION FACTOR YAP1-RELATED"/>
    <property type="match status" value="1"/>
</dbReference>
<evidence type="ECO:0000256" key="3">
    <source>
        <dbReference type="SAM" id="Coils"/>
    </source>
</evidence>
<feature type="domain" description="BZIP" evidence="5">
    <location>
        <begin position="87"/>
        <end position="140"/>
    </location>
</feature>
<evidence type="ECO:0000256" key="1">
    <source>
        <dbReference type="ARBA" id="ARBA00004123"/>
    </source>
</evidence>
<comment type="subcellular location">
    <subcellularLocation>
        <location evidence="1">Nucleus</location>
    </subcellularLocation>
</comment>
<dbReference type="PROSITE" id="PS51257">
    <property type="entry name" value="PROKAR_LIPOPROTEIN"/>
    <property type="match status" value="1"/>
</dbReference>
<evidence type="ECO:0000256" key="2">
    <source>
        <dbReference type="ARBA" id="ARBA00023242"/>
    </source>
</evidence>
<feature type="coiled-coil region" evidence="3">
    <location>
        <begin position="113"/>
        <end position="140"/>
    </location>
</feature>
<dbReference type="EMBL" id="JABAYA010000233">
    <property type="protein sequence ID" value="KAF7721816.1"/>
    <property type="molecule type" value="Genomic_DNA"/>
</dbReference>
<comment type="caution">
    <text evidence="6">The sequence shown here is derived from an EMBL/GenBank/DDBJ whole genome shotgun (WGS) entry which is preliminary data.</text>
</comment>
<dbReference type="CDD" id="cd14688">
    <property type="entry name" value="bZIP_YAP"/>
    <property type="match status" value="1"/>
</dbReference>
<organism evidence="6 7">
    <name type="scientific">Apophysomyces ossiformis</name>
    <dbReference type="NCBI Taxonomy" id="679940"/>
    <lineage>
        <taxon>Eukaryota</taxon>
        <taxon>Fungi</taxon>
        <taxon>Fungi incertae sedis</taxon>
        <taxon>Mucoromycota</taxon>
        <taxon>Mucoromycotina</taxon>
        <taxon>Mucoromycetes</taxon>
        <taxon>Mucorales</taxon>
        <taxon>Mucorineae</taxon>
        <taxon>Mucoraceae</taxon>
        <taxon>Apophysomyces</taxon>
    </lineage>
</organism>
<feature type="compositionally biased region" description="Basic and acidic residues" evidence="4">
    <location>
        <begin position="255"/>
        <end position="314"/>
    </location>
</feature>
<gene>
    <name evidence="6" type="ORF">EC973_004109</name>
</gene>
<accession>A0A8H7ELY6</accession>
<dbReference type="InterPro" id="IPR050936">
    <property type="entry name" value="AP-1-like"/>
</dbReference>
<evidence type="ECO:0000256" key="4">
    <source>
        <dbReference type="SAM" id="MobiDB-lite"/>
    </source>
</evidence>
<protein>
    <recommendedName>
        <fullName evidence="5">BZIP domain-containing protein</fullName>
    </recommendedName>
</protein>
<evidence type="ECO:0000259" key="5">
    <source>
        <dbReference type="PROSITE" id="PS50217"/>
    </source>
</evidence>